<dbReference type="CDD" id="cd00303">
    <property type="entry name" value="retropepsin_like"/>
    <property type="match status" value="1"/>
</dbReference>
<dbReference type="RefSeq" id="XP_062710186.1">
    <property type="nucleotide sequence ID" value="XM_062854202.1"/>
</dbReference>
<keyword evidence="7" id="KW-1185">Reference proteome</keyword>
<reference evidence="6" key="2">
    <citation type="submission" date="2025-05" db="UniProtKB">
        <authorList>
            <consortium name="EnsemblMetazoa"/>
        </authorList>
    </citation>
    <scope>IDENTIFICATION</scope>
    <source>
        <strain evidence="6">Foshan</strain>
    </source>
</reference>
<dbReference type="InterPro" id="IPR041588">
    <property type="entry name" value="Integrase_H2C2"/>
</dbReference>
<dbReference type="InterPro" id="IPR036397">
    <property type="entry name" value="RNaseH_sf"/>
</dbReference>
<feature type="compositionally biased region" description="Basic and acidic residues" evidence="3">
    <location>
        <begin position="1064"/>
        <end position="1083"/>
    </location>
</feature>
<dbReference type="Gene3D" id="3.30.420.10">
    <property type="entry name" value="Ribonuclease H-like superfamily/Ribonuclease H"/>
    <property type="match status" value="1"/>
</dbReference>
<dbReference type="Gene3D" id="3.10.10.10">
    <property type="entry name" value="HIV Type 1 Reverse Transcriptase, subunit A, domain 1"/>
    <property type="match status" value="1"/>
</dbReference>
<dbReference type="InterPro" id="IPR043128">
    <property type="entry name" value="Rev_trsase/Diguanyl_cyclase"/>
</dbReference>
<dbReference type="Gene3D" id="3.30.70.270">
    <property type="match status" value="2"/>
</dbReference>
<dbReference type="InterPro" id="IPR043502">
    <property type="entry name" value="DNA/RNA_pol_sf"/>
</dbReference>
<evidence type="ECO:0000256" key="1">
    <source>
        <dbReference type="ARBA" id="ARBA00012493"/>
    </source>
</evidence>
<proteinExistence type="predicted"/>
<evidence type="ECO:0000256" key="2">
    <source>
        <dbReference type="SAM" id="Coils"/>
    </source>
</evidence>
<dbReference type="PROSITE" id="PS50994">
    <property type="entry name" value="INTEGRASE"/>
    <property type="match status" value="1"/>
</dbReference>
<reference evidence="7" key="1">
    <citation type="journal article" date="2015" name="Proc. Natl. Acad. Sci. U.S.A.">
        <title>Genome sequence of the Asian Tiger mosquito, Aedes albopictus, reveals insights into its biology, genetics, and evolution.</title>
        <authorList>
            <person name="Chen X.G."/>
            <person name="Jiang X."/>
            <person name="Gu J."/>
            <person name="Xu M."/>
            <person name="Wu Y."/>
            <person name="Deng Y."/>
            <person name="Zhang C."/>
            <person name="Bonizzoni M."/>
            <person name="Dermauw W."/>
            <person name="Vontas J."/>
            <person name="Armbruster P."/>
            <person name="Huang X."/>
            <person name="Yang Y."/>
            <person name="Zhang H."/>
            <person name="He W."/>
            <person name="Peng H."/>
            <person name="Liu Y."/>
            <person name="Wu K."/>
            <person name="Chen J."/>
            <person name="Lirakis M."/>
            <person name="Topalis P."/>
            <person name="Van Leeuwen T."/>
            <person name="Hall A.B."/>
            <person name="Jiang X."/>
            <person name="Thorpe C."/>
            <person name="Mueller R.L."/>
            <person name="Sun C."/>
            <person name="Waterhouse R.M."/>
            <person name="Yan G."/>
            <person name="Tu Z.J."/>
            <person name="Fang X."/>
            <person name="James A.A."/>
        </authorList>
    </citation>
    <scope>NUCLEOTIDE SEQUENCE [LARGE SCALE GENOMIC DNA]</scope>
    <source>
        <strain evidence="7">Foshan</strain>
    </source>
</reference>
<dbReference type="EC" id="2.7.7.49" evidence="1"/>
<dbReference type="Gene3D" id="1.10.340.70">
    <property type="match status" value="1"/>
</dbReference>
<feature type="region of interest" description="Disordered" evidence="3">
    <location>
        <begin position="1057"/>
        <end position="1089"/>
    </location>
</feature>
<dbReference type="InterPro" id="IPR001584">
    <property type="entry name" value="Integrase_cat-core"/>
</dbReference>
<sequence length="1230" mass="139845">MDSSKLIANLPPFTVGDVPLTERRNKWYTWKRGFEICVRASKVTKGTEKKDLLLAQGGFELQEIFFNIPGADVEEDVEAGVDPYEVAIEKLDDYFAPQRHDAHERYIFWGMKPEPGETLGKFLMRAQVHAAKCNFGKTAAESSSIAVVDKILQFVPAGLRERMLQDSGLNLEELQKQINAYEISRSASEQIGGQVILQSKSSNAESLNRVKASCRYCGRSHSFEDPCPARNKSCASCGKRGHFRAVCRNRNDNPVPSTSRAPMKRPFGEAYRSHAEHPQGQQRKFVKRVNAIDDATSTDKGKPDELVEMVSSANDLDDMVWVKVGGILIEMQIDSGVQSNIIDDSTWETMCRDGVQVLSDLMPSDRKFRAYAQNDNLRVTVMFDAEIEIADGNNSRGEVARFYVIQGGPQPLLGRHTAKQLGVLIVGLPSQHELVQHVEVSKPFPSFRGVEILLPVDRSVEPVSQRLRRLPFATLERVEKKLEELLANDIIEPVFEPSRWVSPMVVVVKDSGDIRLCIDMRQVNKAILRETHPLPTIDDIRWKLNGATCFSRLDIKDAFHQLKLADESKPMTTFITHKGLFRYKRLMFGISCAPEVFQKTLEQILSSCDHCINFIDDIIVAGRTEQEHDEALKKVLHKLREYDILLNQSKCQFKLSEIEFVGHRFGAFGMAPSQSKIEAIKSFRAPKTSEEVRSFLGLVNYVGAFIPDLATVSFPLRELTKAQSIFKWEYEEQEAFDHLVSLISDEKNLAHFDRKSNIADPLSRLPSAGELKEFDEDCEVYIRNVIELTAIDVNELEKASEEDIELQSIRECLDHGVWNYTSEVIKPYHAFRNELGKVGSLIVRGSRLVIPGSLRQRMLQLAHEGHPGRTKMQQRLRYSCWWPGMDDMIARMVATCEGCRLVSQPERPEPMQRRKLPEAPWMDIAIDFLGPLPSGDYLLVVIDYFSRYKEVEIMRKITASETAERLEQIFIRLGYPQTITLDNGRQFVSTEFEQYCARRGIVLNKTTPYWPQENGLVERQNRSLVKRLKISQALKQDWKRDLLVYLQMYYSTPHSTTAVMSPSDFRDRDQQLKDKGKEEEDQRRKAKASSIDIGDRVLMKNVLGGNKLTTTYGPAVMTVVSKQGPRVTVQNNETGKEYDRNSSHLKRIPVEPSAVIEPAVQEYASPCVSSAEDRVEESRNLLDISRNITNDEDTAEHQSSVVPDATQAAPGRLRRNIKKPERYKDCVMKF</sequence>
<evidence type="ECO:0000259" key="4">
    <source>
        <dbReference type="PROSITE" id="PS50878"/>
    </source>
</evidence>
<dbReference type="PROSITE" id="PS50878">
    <property type="entry name" value="RT_POL"/>
    <property type="match status" value="1"/>
</dbReference>
<dbReference type="SUPFAM" id="SSF56672">
    <property type="entry name" value="DNA/RNA polymerases"/>
    <property type="match status" value="1"/>
</dbReference>
<evidence type="ECO:0000256" key="3">
    <source>
        <dbReference type="SAM" id="MobiDB-lite"/>
    </source>
</evidence>
<dbReference type="Pfam" id="PF17921">
    <property type="entry name" value="Integrase_H2C2"/>
    <property type="match status" value="1"/>
</dbReference>
<evidence type="ECO:0000313" key="6">
    <source>
        <dbReference type="EnsemblMetazoa" id="AALFPA23_021083.P31107"/>
    </source>
</evidence>
<evidence type="ECO:0000313" key="7">
    <source>
        <dbReference type="Proteomes" id="UP000069940"/>
    </source>
</evidence>
<dbReference type="PANTHER" id="PTHR37984:SF11">
    <property type="entry name" value="INTEGRASE CATALYTIC DOMAIN-CONTAINING PROTEIN"/>
    <property type="match status" value="1"/>
</dbReference>
<dbReference type="SUPFAM" id="SSF53098">
    <property type="entry name" value="Ribonuclease H-like"/>
    <property type="match status" value="1"/>
</dbReference>
<feature type="domain" description="Integrase catalytic" evidence="5">
    <location>
        <begin position="916"/>
        <end position="1070"/>
    </location>
</feature>
<accession>A0ABM1ZRT3</accession>
<dbReference type="CDD" id="cd01647">
    <property type="entry name" value="RT_LTR"/>
    <property type="match status" value="1"/>
</dbReference>
<evidence type="ECO:0000259" key="5">
    <source>
        <dbReference type="PROSITE" id="PS50994"/>
    </source>
</evidence>
<keyword evidence="2" id="KW-0175">Coiled coil</keyword>
<dbReference type="InterPro" id="IPR000477">
    <property type="entry name" value="RT_dom"/>
</dbReference>
<dbReference type="PANTHER" id="PTHR37984">
    <property type="entry name" value="PROTEIN CBG26694"/>
    <property type="match status" value="1"/>
</dbReference>
<dbReference type="Pfam" id="PF00665">
    <property type="entry name" value="rve"/>
    <property type="match status" value="1"/>
</dbReference>
<feature type="coiled-coil region" evidence="2">
    <location>
        <begin position="164"/>
        <end position="191"/>
    </location>
</feature>
<dbReference type="GeneID" id="134288671"/>
<dbReference type="EnsemblMetazoa" id="AALFPA23_021083.R31107">
    <property type="protein sequence ID" value="AALFPA23_021083.P31107"/>
    <property type="gene ID" value="AALFPA23_021083"/>
</dbReference>
<feature type="domain" description="Reverse transcriptase" evidence="4">
    <location>
        <begin position="488"/>
        <end position="665"/>
    </location>
</feature>
<dbReference type="InterPro" id="IPR012337">
    <property type="entry name" value="RNaseH-like_sf"/>
</dbReference>
<dbReference type="Proteomes" id="UP000069940">
    <property type="component" value="Unassembled WGS sequence"/>
</dbReference>
<protein>
    <recommendedName>
        <fullName evidence="1">RNA-directed DNA polymerase</fullName>
        <ecNumber evidence="1">2.7.7.49</ecNumber>
    </recommendedName>
</protein>
<organism evidence="6 7">
    <name type="scientific">Aedes albopictus</name>
    <name type="common">Asian tiger mosquito</name>
    <name type="synonym">Stegomyia albopicta</name>
    <dbReference type="NCBI Taxonomy" id="7160"/>
    <lineage>
        <taxon>Eukaryota</taxon>
        <taxon>Metazoa</taxon>
        <taxon>Ecdysozoa</taxon>
        <taxon>Arthropoda</taxon>
        <taxon>Hexapoda</taxon>
        <taxon>Insecta</taxon>
        <taxon>Pterygota</taxon>
        <taxon>Neoptera</taxon>
        <taxon>Endopterygota</taxon>
        <taxon>Diptera</taxon>
        <taxon>Nematocera</taxon>
        <taxon>Culicoidea</taxon>
        <taxon>Culicidae</taxon>
        <taxon>Culicinae</taxon>
        <taxon>Aedini</taxon>
        <taxon>Aedes</taxon>
        <taxon>Stegomyia</taxon>
    </lineage>
</organism>
<dbReference type="Pfam" id="PF00078">
    <property type="entry name" value="RVT_1"/>
    <property type="match status" value="1"/>
</dbReference>
<name>A0ABM1ZRT3_AEDAL</name>
<dbReference type="InterPro" id="IPR050951">
    <property type="entry name" value="Retrovirus_Pol_polyprotein"/>
</dbReference>